<keyword evidence="6 7" id="KW-0472">Membrane</keyword>
<evidence type="ECO:0000256" key="7">
    <source>
        <dbReference type="RuleBase" id="RU363032"/>
    </source>
</evidence>
<dbReference type="PROSITE" id="PS50928">
    <property type="entry name" value="ABC_TM1"/>
    <property type="match status" value="1"/>
</dbReference>
<name>A0A7X0VW55_9BACL</name>
<dbReference type="EMBL" id="JACJVO010000021">
    <property type="protein sequence ID" value="MBB6732606.1"/>
    <property type="molecule type" value="Genomic_DNA"/>
</dbReference>
<feature type="transmembrane region" description="Helical" evidence="7">
    <location>
        <begin position="145"/>
        <end position="165"/>
    </location>
</feature>
<dbReference type="GO" id="GO:0005886">
    <property type="term" value="C:plasma membrane"/>
    <property type="evidence" value="ECO:0007669"/>
    <property type="project" value="UniProtKB-SubCell"/>
</dbReference>
<keyword evidence="4 7" id="KW-0812">Transmembrane</keyword>
<dbReference type="CDD" id="cd06261">
    <property type="entry name" value="TM_PBP2"/>
    <property type="match status" value="1"/>
</dbReference>
<dbReference type="AlphaFoldDB" id="A0A7X0VW55"/>
<evidence type="ECO:0000313" key="10">
    <source>
        <dbReference type="Proteomes" id="UP000564644"/>
    </source>
</evidence>
<evidence type="ECO:0000256" key="1">
    <source>
        <dbReference type="ARBA" id="ARBA00004651"/>
    </source>
</evidence>
<evidence type="ECO:0000259" key="8">
    <source>
        <dbReference type="PROSITE" id="PS50928"/>
    </source>
</evidence>
<dbReference type="Proteomes" id="UP000564644">
    <property type="component" value="Unassembled WGS sequence"/>
</dbReference>
<protein>
    <submittedName>
        <fullName evidence="9">Carbohydrate ABC transporter permease</fullName>
    </submittedName>
</protein>
<feature type="transmembrane region" description="Helical" evidence="7">
    <location>
        <begin position="82"/>
        <end position="101"/>
    </location>
</feature>
<keyword evidence="2 7" id="KW-0813">Transport</keyword>
<evidence type="ECO:0000256" key="2">
    <source>
        <dbReference type="ARBA" id="ARBA00022448"/>
    </source>
</evidence>
<keyword evidence="3" id="KW-1003">Cell membrane</keyword>
<evidence type="ECO:0000256" key="4">
    <source>
        <dbReference type="ARBA" id="ARBA00022692"/>
    </source>
</evidence>
<feature type="domain" description="ABC transmembrane type-1" evidence="8">
    <location>
        <begin position="78"/>
        <end position="279"/>
    </location>
</feature>
<organism evidence="9 10">
    <name type="scientific">Cohnella zeiphila</name>
    <dbReference type="NCBI Taxonomy" id="2761120"/>
    <lineage>
        <taxon>Bacteria</taxon>
        <taxon>Bacillati</taxon>
        <taxon>Bacillota</taxon>
        <taxon>Bacilli</taxon>
        <taxon>Bacillales</taxon>
        <taxon>Paenibacillaceae</taxon>
        <taxon>Cohnella</taxon>
    </lineage>
</organism>
<dbReference type="SUPFAM" id="SSF161098">
    <property type="entry name" value="MetI-like"/>
    <property type="match status" value="1"/>
</dbReference>
<dbReference type="Pfam" id="PF00528">
    <property type="entry name" value="BPD_transp_1"/>
    <property type="match status" value="1"/>
</dbReference>
<gene>
    <name evidence="9" type="ORF">H7C18_16915</name>
</gene>
<keyword evidence="10" id="KW-1185">Reference proteome</keyword>
<comment type="caution">
    <text evidence="9">The sequence shown here is derived from an EMBL/GenBank/DDBJ whole genome shotgun (WGS) entry which is preliminary data.</text>
</comment>
<comment type="subcellular location">
    <subcellularLocation>
        <location evidence="1 7">Cell membrane</location>
        <topology evidence="1 7">Multi-pass membrane protein</topology>
    </subcellularLocation>
</comment>
<reference evidence="9 10" key="1">
    <citation type="submission" date="2020-08" db="EMBL/GenBank/DDBJ databases">
        <title>Cohnella phylogeny.</title>
        <authorList>
            <person name="Dunlap C."/>
        </authorList>
    </citation>
    <scope>NUCLEOTIDE SEQUENCE [LARGE SCALE GENOMIC DNA]</scope>
    <source>
        <strain evidence="9 10">CBP 2801</strain>
    </source>
</reference>
<evidence type="ECO:0000256" key="5">
    <source>
        <dbReference type="ARBA" id="ARBA00022989"/>
    </source>
</evidence>
<accession>A0A7X0VW55</accession>
<dbReference type="GO" id="GO:0055085">
    <property type="term" value="P:transmembrane transport"/>
    <property type="evidence" value="ECO:0007669"/>
    <property type="project" value="InterPro"/>
</dbReference>
<dbReference type="PANTHER" id="PTHR43744">
    <property type="entry name" value="ABC TRANSPORTER PERMEASE PROTEIN MG189-RELATED-RELATED"/>
    <property type="match status" value="1"/>
</dbReference>
<feature type="transmembrane region" description="Helical" evidence="7">
    <location>
        <begin position="113"/>
        <end position="133"/>
    </location>
</feature>
<comment type="similarity">
    <text evidence="7">Belongs to the binding-protein-dependent transport system permease family.</text>
</comment>
<feature type="transmembrane region" description="Helical" evidence="7">
    <location>
        <begin position="186"/>
        <end position="209"/>
    </location>
</feature>
<feature type="transmembrane region" description="Helical" evidence="7">
    <location>
        <begin position="14"/>
        <end position="38"/>
    </location>
</feature>
<dbReference type="PANTHER" id="PTHR43744:SF9">
    <property type="entry name" value="POLYGALACTURONAN_RHAMNOGALACTURONAN TRANSPORT SYSTEM PERMEASE PROTEIN YTCP"/>
    <property type="match status" value="1"/>
</dbReference>
<feature type="transmembrane region" description="Helical" evidence="7">
    <location>
        <begin position="263"/>
        <end position="283"/>
    </location>
</feature>
<proteinExistence type="inferred from homology"/>
<dbReference type="RefSeq" id="WP_185130272.1">
    <property type="nucleotide sequence ID" value="NZ_JACJVO010000021.1"/>
</dbReference>
<evidence type="ECO:0000256" key="6">
    <source>
        <dbReference type="ARBA" id="ARBA00023136"/>
    </source>
</evidence>
<dbReference type="InterPro" id="IPR000515">
    <property type="entry name" value="MetI-like"/>
</dbReference>
<dbReference type="InterPro" id="IPR035906">
    <property type="entry name" value="MetI-like_sf"/>
</dbReference>
<dbReference type="Gene3D" id="1.10.3720.10">
    <property type="entry name" value="MetI-like"/>
    <property type="match status" value="1"/>
</dbReference>
<sequence>MEIARMKNARGDRAFSFIVYLFLCVILVIVLYPILFILSSSFSAKDAVTAGEVVLFPVGFSLEGYKAVFDEPAFLQAFLRSVGYTVVGTVINVAITILAAYPLARKDLKGRGLFMLLFAFTMFFQGGLIPTYLVVKGAGLLNSPWALWLPAALSIWNMIIARTYFQTTIPHDLLEAAQMDGCNDYAFLWKIALPLSGPILAVISLFYAVDHWNQYFNALLYLNKPNLYPLQLVLREILVRSQMSTDYMGDTADSAKMLGLAELLKYCLIVVSTLPMMIVYPFVQRFFVKGVMIGALKG</sequence>
<evidence type="ECO:0000256" key="3">
    <source>
        <dbReference type="ARBA" id="ARBA00022475"/>
    </source>
</evidence>
<evidence type="ECO:0000313" key="9">
    <source>
        <dbReference type="EMBL" id="MBB6732606.1"/>
    </source>
</evidence>
<keyword evidence="5 7" id="KW-1133">Transmembrane helix</keyword>